<accession>A0A7Y3YUB4</accession>
<dbReference type="GO" id="GO:0003677">
    <property type="term" value="F:DNA binding"/>
    <property type="evidence" value="ECO:0007669"/>
    <property type="project" value="UniProtKB-UniRule"/>
</dbReference>
<comment type="function">
    <text evidence="1 6">Required for the transposition of the insertion element.</text>
</comment>
<organism evidence="7 8">
    <name type="scientific">Vibrio chagasii</name>
    <dbReference type="NCBI Taxonomy" id="170679"/>
    <lineage>
        <taxon>Bacteria</taxon>
        <taxon>Pseudomonadati</taxon>
        <taxon>Pseudomonadota</taxon>
        <taxon>Gammaproteobacteria</taxon>
        <taxon>Vibrionales</taxon>
        <taxon>Vibrionaceae</taxon>
        <taxon>Vibrio</taxon>
    </lineage>
</organism>
<evidence type="ECO:0000313" key="7">
    <source>
        <dbReference type="EMBL" id="NOH36585.1"/>
    </source>
</evidence>
<protein>
    <recommendedName>
        <fullName evidence="6">Mutator family transposase</fullName>
    </recommendedName>
</protein>
<dbReference type="EMBL" id="VTXW01000089">
    <property type="protein sequence ID" value="NOH36585.1"/>
    <property type="molecule type" value="Genomic_DNA"/>
</dbReference>
<dbReference type="Proteomes" id="UP000525336">
    <property type="component" value="Unassembled WGS sequence"/>
</dbReference>
<dbReference type="RefSeq" id="WP_171369670.1">
    <property type="nucleotide sequence ID" value="NZ_VTXW01000089.1"/>
</dbReference>
<keyword evidence="4 6" id="KW-0238">DNA-binding</keyword>
<evidence type="ECO:0000313" key="8">
    <source>
        <dbReference type="Proteomes" id="UP000525336"/>
    </source>
</evidence>
<evidence type="ECO:0000256" key="6">
    <source>
        <dbReference type="RuleBase" id="RU365089"/>
    </source>
</evidence>
<dbReference type="AlphaFoldDB" id="A0A7Y3YUB4"/>
<evidence type="ECO:0000256" key="2">
    <source>
        <dbReference type="ARBA" id="ARBA00010961"/>
    </source>
</evidence>
<dbReference type="PANTHER" id="PTHR33217">
    <property type="entry name" value="TRANSPOSASE FOR INSERTION SEQUENCE ELEMENT IS1081"/>
    <property type="match status" value="1"/>
</dbReference>
<reference evidence="7 8" key="1">
    <citation type="submission" date="2019-09" db="EMBL/GenBank/DDBJ databases">
        <title>Draft genome sequencing and comparative genomics of hatchery-associated Vibrios.</title>
        <authorList>
            <person name="Kehlet-Delgado H."/>
            <person name="Mueller R.S."/>
        </authorList>
    </citation>
    <scope>NUCLEOTIDE SEQUENCE [LARGE SCALE GENOMIC DNA]</scope>
    <source>
        <strain evidence="7 8">00-90-10</strain>
    </source>
</reference>
<dbReference type="InterPro" id="IPR001207">
    <property type="entry name" value="Transposase_mutator"/>
</dbReference>
<gene>
    <name evidence="7" type="ORF">F0245_25320</name>
</gene>
<dbReference type="GO" id="GO:0004803">
    <property type="term" value="F:transposase activity"/>
    <property type="evidence" value="ECO:0007669"/>
    <property type="project" value="UniProtKB-UniRule"/>
</dbReference>
<evidence type="ECO:0000256" key="4">
    <source>
        <dbReference type="ARBA" id="ARBA00023125"/>
    </source>
</evidence>
<comment type="caution">
    <text evidence="7">The sequence shown here is derived from an EMBL/GenBank/DDBJ whole genome shotgun (WGS) entry which is preliminary data.</text>
</comment>
<evidence type="ECO:0000256" key="5">
    <source>
        <dbReference type="ARBA" id="ARBA00023172"/>
    </source>
</evidence>
<dbReference type="PANTHER" id="PTHR33217:SF9">
    <property type="entry name" value="MUTATOR FAMILY TRANSPOSASE"/>
    <property type="match status" value="1"/>
</dbReference>
<evidence type="ECO:0000256" key="3">
    <source>
        <dbReference type="ARBA" id="ARBA00022578"/>
    </source>
</evidence>
<dbReference type="Pfam" id="PF00872">
    <property type="entry name" value="Transposase_mut"/>
    <property type="match status" value="1"/>
</dbReference>
<evidence type="ECO:0000256" key="1">
    <source>
        <dbReference type="ARBA" id="ARBA00002190"/>
    </source>
</evidence>
<keyword evidence="5 6" id="KW-0233">DNA recombination</keyword>
<proteinExistence type="inferred from homology"/>
<comment type="similarity">
    <text evidence="2 6">Belongs to the transposase mutator family.</text>
</comment>
<sequence>MTDNTVVSLNTPQDPLTELIRQGARDLIAQAVEAELQQLLTQHQNTMIDGKQAIVRNGFLPERTLQTGVGDVEVQIPKVRDRSGHGVKFNSSLIPPYLKRTKSVATLLPLLYLKGISTGDMLPALESLLGKDAKGLSANSICRLKERWCAEYERWRKRDLSRRRYVYVWADGVYCHVRMDDKLCLLVIIGVDDTGRKEVLGVLDGHRESEASWTELIEQLRAQGLQLAPKLAIGDGALGFWKAVAKCWPQTAQQRCWVHKTANVLNKVPKSVQPRMKEALQDIWMAETRDDAYHAFSAFQKRFEAKYPKATDCLVKDKAEMLAFYDYPAEHWVHIRTTNPIESMFATVRLRTNKTKNCGNRKTTLMMAYKLMRSAETKWRRLRGFALLADVVKDVRFIDGVKEMETHQQATA</sequence>
<dbReference type="NCBIfam" id="NF033543">
    <property type="entry name" value="transpos_IS256"/>
    <property type="match status" value="1"/>
</dbReference>
<name>A0A7Y3YUB4_9VIBR</name>
<dbReference type="GO" id="GO:0006313">
    <property type="term" value="P:DNA transposition"/>
    <property type="evidence" value="ECO:0007669"/>
    <property type="project" value="UniProtKB-UniRule"/>
</dbReference>
<keyword evidence="3 6" id="KW-0815">Transposition</keyword>
<keyword evidence="6" id="KW-0814">Transposable element</keyword>